<sequence length="327" mass="35488">MTLTQLRYLVAIADADLNITLAAARVHATQPGLSKQLKQLEDELGFLLFSRRGRSLGAVTEAGAEIIAHARTVLAETNNIRSVAANRRRERRGRLGVATTHTQASFVLPPAIAQVRRAFPLINVHLQPVPEDALLDLLRAGRADLAIISTAGSVPVGGVAVPLYRWRRKVVVPTGHALDRPGPSPGLRTLAEHPLISYESSNNDDSSLRGAFAAEALEPTFSLTAIDADVIKTYVRRGFGVGLLAEMALTAADTDLRVMDAPADIPECITWALLPRESVLRDYTVELVHAMAPQVDGRELRAVMEGNREAAWNTPPTWQELTQTITV</sequence>
<dbReference type="PANTHER" id="PTHR30126">
    <property type="entry name" value="HTH-TYPE TRANSCRIPTIONAL REGULATOR"/>
    <property type="match status" value="1"/>
</dbReference>
<evidence type="ECO:0000256" key="1">
    <source>
        <dbReference type="ARBA" id="ARBA00009437"/>
    </source>
</evidence>
<accession>A0A8J7VWD7</accession>
<keyword evidence="8" id="KW-1185">Reference proteome</keyword>
<evidence type="ECO:0000256" key="4">
    <source>
        <dbReference type="ARBA" id="ARBA00023163"/>
    </source>
</evidence>
<dbReference type="EMBL" id="JAGQFT010000141">
    <property type="protein sequence ID" value="MBR0563516.1"/>
    <property type="molecule type" value="Genomic_DNA"/>
</dbReference>
<feature type="domain" description="HTH lysR-type" evidence="5">
    <location>
        <begin position="1"/>
        <end position="59"/>
    </location>
</feature>
<dbReference type="GO" id="GO:0000976">
    <property type="term" value="F:transcription cis-regulatory region binding"/>
    <property type="evidence" value="ECO:0007669"/>
    <property type="project" value="TreeGrafter"/>
</dbReference>
<comment type="caution">
    <text evidence="6">The sequence shown here is derived from an EMBL/GenBank/DDBJ whole genome shotgun (WGS) entry which is preliminary data.</text>
</comment>
<proteinExistence type="inferred from homology"/>
<dbReference type="PANTHER" id="PTHR30126:SF6">
    <property type="entry name" value="HTH-TYPE TRANSCRIPTIONAL REGULATOR CYSB-RELATED"/>
    <property type="match status" value="1"/>
</dbReference>
<evidence type="ECO:0000313" key="8">
    <source>
        <dbReference type="Proteomes" id="UP000675747"/>
    </source>
</evidence>
<dbReference type="InterPro" id="IPR036388">
    <property type="entry name" value="WH-like_DNA-bd_sf"/>
</dbReference>
<dbReference type="InterPro" id="IPR036390">
    <property type="entry name" value="WH_DNA-bd_sf"/>
</dbReference>
<dbReference type="Pfam" id="PF00126">
    <property type="entry name" value="HTH_1"/>
    <property type="match status" value="1"/>
</dbReference>
<dbReference type="PRINTS" id="PR00039">
    <property type="entry name" value="HTHLYSR"/>
</dbReference>
<dbReference type="EMBL" id="JAGQFT020000002">
    <property type="protein sequence ID" value="MBS7456320.1"/>
    <property type="molecule type" value="Genomic_DNA"/>
</dbReference>
<gene>
    <name evidence="7" type="ORF">KB893_004115</name>
    <name evidence="6" type="ORF">KB893_13475</name>
</gene>
<evidence type="ECO:0000256" key="3">
    <source>
        <dbReference type="ARBA" id="ARBA00023125"/>
    </source>
</evidence>
<evidence type="ECO:0000313" key="6">
    <source>
        <dbReference type="EMBL" id="MBR0563516.1"/>
    </source>
</evidence>
<dbReference type="Proteomes" id="UP000675747">
    <property type="component" value="Unassembled WGS sequence"/>
</dbReference>
<comment type="similarity">
    <text evidence="1">Belongs to the LysR transcriptional regulatory family.</text>
</comment>
<name>A0A8J7VWD7_9GAMM</name>
<evidence type="ECO:0000313" key="7">
    <source>
        <dbReference type="EMBL" id="MBS7456320.1"/>
    </source>
</evidence>
<dbReference type="InterPro" id="IPR005119">
    <property type="entry name" value="LysR_subst-bd"/>
</dbReference>
<dbReference type="SUPFAM" id="SSF46785">
    <property type="entry name" value="Winged helix' DNA-binding domain"/>
    <property type="match status" value="1"/>
</dbReference>
<protein>
    <submittedName>
        <fullName evidence="6">LysR family transcriptional regulator</fullName>
    </submittedName>
</protein>
<dbReference type="Gene3D" id="1.10.10.10">
    <property type="entry name" value="Winged helix-like DNA-binding domain superfamily/Winged helix DNA-binding domain"/>
    <property type="match status" value="1"/>
</dbReference>
<keyword evidence="3" id="KW-0238">DNA-binding</keyword>
<dbReference type="GO" id="GO:0003700">
    <property type="term" value="F:DNA-binding transcription factor activity"/>
    <property type="evidence" value="ECO:0007669"/>
    <property type="project" value="InterPro"/>
</dbReference>
<dbReference type="NCBIfam" id="NF009325">
    <property type="entry name" value="PRK12680.1"/>
    <property type="match status" value="1"/>
</dbReference>
<keyword evidence="2" id="KW-0805">Transcription regulation</keyword>
<reference evidence="6" key="2">
    <citation type="submission" date="2021-04" db="EMBL/GenBank/DDBJ databases">
        <authorList>
            <person name="Karlyshev A.V."/>
        </authorList>
    </citation>
    <scope>NUCLEOTIDE SEQUENCE</scope>
    <source>
        <strain evidence="6">LMG 29479</strain>
    </source>
</reference>
<dbReference type="SUPFAM" id="SSF53850">
    <property type="entry name" value="Periplasmic binding protein-like II"/>
    <property type="match status" value="1"/>
</dbReference>
<dbReference type="InterPro" id="IPR000847">
    <property type="entry name" value="LysR_HTH_N"/>
</dbReference>
<dbReference type="RefSeq" id="WP_211927419.1">
    <property type="nucleotide sequence ID" value="NZ_JAGQFT020000002.1"/>
</dbReference>
<evidence type="ECO:0000256" key="2">
    <source>
        <dbReference type="ARBA" id="ARBA00023015"/>
    </source>
</evidence>
<dbReference type="PROSITE" id="PS50931">
    <property type="entry name" value="HTH_LYSR"/>
    <property type="match status" value="1"/>
</dbReference>
<dbReference type="AlphaFoldDB" id="A0A8J7VWD7"/>
<evidence type="ECO:0000259" key="5">
    <source>
        <dbReference type="PROSITE" id="PS50931"/>
    </source>
</evidence>
<dbReference type="GO" id="GO:0019344">
    <property type="term" value="P:cysteine biosynthetic process"/>
    <property type="evidence" value="ECO:0007669"/>
    <property type="project" value="TreeGrafter"/>
</dbReference>
<dbReference type="Gene3D" id="3.40.190.10">
    <property type="entry name" value="Periplasmic binding protein-like II"/>
    <property type="match status" value="2"/>
</dbReference>
<organism evidence="6">
    <name type="scientific">Coralloluteibacterium stylophorae</name>
    <dbReference type="NCBI Taxonomy" id="1776034"/>
    <lineage>
        <taxon>Bacteria</taxon>
        <taxon>Pseudomonadati</taxon>
        <taxon>Pseudomonadota</taxon>
        <taxon>Gammaproteobacteria</taxon>
        <taxon>Lysobacterales</taxon>
        <taxon>Lysobacteraceae</taxon>
        <taxon>Coralloluteibacterium</taxon>
    </lineage>
</organism>
<dbReference type="Pfam" id="PF03466">
    <property type="entry name" value="LysR_substrate"/>
    <property type="match status" value="1"/>
</dbReference>
<reference evidence="7 8" key="1">
    <citation type="journal article" date="2021" name="Microbiol. Resour. Announc.">
        <title>Draft Genome Sequence of Coralloluteibacterium stylophorae LMG 29479T.</title>
        <authorList>
            <person name="Karlyshev A.V."/>
            <person name="Kudryashova E.B."/>
            <person name="Ariskina E.V."/>
            <person name="Conroy A.P."/>
            <person name="Abidueva E.Y."/>
        </authorList>
    </citation>
    <scope>NUCLEOTIDE SEQUENCE [LARGE SCALE GENOMIC DNA]</scope>
    <source>
        <strain evidence="7 8">LMG 29479</strain>
    </source>
</reference>
<keyword evidence="4" id="KW-0804">Transcription</keyword>